<dbReference type="Gene3D" id="3.30.470.30">
    <property type="entry name" value="DNA ligase/mRNA capping enzyme"/>
    <property type="match status" value="1"/>
</dbReference>
<keyword evidence="8 18" id="KW-0547">Nucleotide-binding</keyword>
<dbReference type="PROSITE" id="PS50064">
    <property type="entry name" value="ZF_PARP_2"/>
    <property type="match status" value="1"/>
</dbReference>
<dbReference type="FunFam" id="3.30.470.30:FF:000003">
    <property type="entry name" value="DNA ligase"/>
    <property type="match status" value="1"/>
</dbReference>
<dbReference type="PROSITE" id="PS50160">
    <property type="entry name" value="DNA_LIGASE_A3"/>
    <property type="match status" value="1"/>
</dbReference>
<dbReference type="InterPro" id="IPR012310">
    <property type="entry name" value="DNA_ligase_ATP-dep_cent"/>
</dbReference>
<evidence type="ECO:0000256" key="18">
    <source>
        <dbReference type="RuleBase" id="RU000617"/>
    </source>
</evidence>
<keyword evidence="16" id="KW-0131">Cell cycle</keyword>
<evidence type="ECO:0000256" key="3">
    <source>
        <dbReference type="ARBA" id="ARBA00007572"/>
    </source>
</evidence>
<evidence type="ECO:0000256" key="2">
    <source>
        <dbReference type="ARBA" id="ARBA00004123"/>
    </source>
</evidence>
<dbReference type="SUPFAM" id="SSF56091">
    <property type="entry name" value="DNA ligase/mRNA capping enzyme, catalytic domain"/>
    <property type="match status" value="1"/>
</dbReference>
<dbReference type="OrthoDB" id="206088at2759"/>
<evidence type="ECO:0000256" key="19">
    <source>
        <dbReference type="RuleBase" id="RU004196"/>
    </source>
</evidence>
<keyword evidence="4 18" id="KW-0436">Ligase</keyword>
<keyword evidence="13 18" id="KW-0233">DNA recombination</keyword>
<evidence type="ECO:0000256" key="5">
    <source>
        <dbReference type="ARBA" id="ARBA00022618"/>
    </source>
</evidence>
<dbReference type="Gene3D" id="3.30.1490.70">
    <property type="match status" value="1"/>
</dbReference>
<evidence type="ECO:0000256" key="12">
    <source>
        <dbReference type="ARBA" id="ARBA00022840"/>
    </source>
</evidence>
<evidence type="ECO:0000256" key="17">
    <source>
        <dbReference type="ARBA" id="ARBA00034003"/>
    </source>
</evidence>
<dbReference type="GO" id="GO:0005524">
    <property type="term" value="F:ATP binding"/>
    <property type="evidence" value="ECO:0007669"/>
    <property type="project" value="UniProtKB-KW"/>
</dbReference>
<dbReference type="InterPro" id="IPR016059">
    <property type="entry name" value="DNA_ligase_ATP-dep_CS"/>
</dbReference>
<dbReference type="Gene3D" id="3.30.1740.10">
    <property type="entry name" value="Zinc finger, PARP-type"/>
    <property type="match status" value="1"/>
</dbReference>
<evidence type="ECO:0000259" key="22">
    <source>
        <dbReference type="PROSITE" id="PS50160"/>
    </source>
</evidence>
<evidence type="ECO:0000256" key="10">
    <source>
        <dbReference type="ARBA" id="ARBA00022771"/>
    </source>
</evidence>
<dbReference type="GO" id="GO:0006302">
    <property type="term" value="P:double-strand break repair"/>
    <property type="evidence" value="ECO:0007669"/>
    <property type="project" value="TreeGrafter"/>
</dbReference>
<evidence type="ECO:0000256" key="6">
    <source>
        <dbReference type="ARBA" id="ARBA00022705"/>
    </source>
</evidence>
<dbReference type="InterPro" id="IPR050191">
    <property type="entry name" value="ATP-dep_DNA_ligase"/>
</dbReference>
<evidence type="ECO:0000313" key="25">
    <source>
        <dbReference type="Proteomes" id="UP001107558"/>
    </source>
</evidence>
<dbReference type="Proteomes" id="UP001107558">
    <property type="component" value="Chromosome 1"/>
</dbReference>
<feature type="compositionally biased region" description="Basic and acidic residues" evidence="20">
    <location>
        <begin position="736"/>
        <end position="752"/>
    </location>
</feature>
<proteinExistence type="inferred from homology"/>
<dbReference type="InterPro" id="IPR001510">
    <property type="entry name" value="Znf_PARP"/>
</dbReference>
<dbReference type="InterPro" id="IPR001357">
    <property type="entry name" value="BRCT_dom"/>
</dbReference>
<evidence type="ECO:0000256" key="20">
    <source>
        <dbReference type="SAM" id="MobiDB-lite"/>
    </source>
</evidence>
<name>A0A9J6CPN4_POLVA</name>
<evidence type="ECO:0000256" key="8">
    <source>
        <dbReference type="ARBA" id="ARBA00022741"/>
    </source>
</evidence>
<dbReference type="PANTHER" id="PTHR45674">
    <property type="entry name" value="DNA LIGASE 1/3 FAMILY MEMBER"/>
    <property type="match status" value="1"/>
</dbReference>
<comment type="caution">
    <text evidence="24">The sequence shown here is derived from an EMBL/GenBank/DDBJ whole genome shotgun (WGS) entry which is preliminary data.</text>
</comment>
<feature type="domain" description="ATP-dependent DNA ligase family profile" evidence="22">
    <location>
        <begin position="443"/>
        <end position="577"/>
    </location>
</feature>
<keyword evidence="11" id="KW-0862">Zinc</keyword>
<dbReference type="InterPro" id="IPR012340">
    <property type="entry name" value="NA-bd_OB-fold"/>
</dbReference>
<dbReference type="InterPro" id="IPR000977">
    <property type="entry name" value="DNA_ligase_ATP-dep"/>
</dbReference>
<keyword evidence="6" id="KW-0235">DNA replication</keyword>
<keyword evidence="14 18" id="KW-0234">DNA repair</keyword>
<keyword evidence="10" id="KW-0863">Zinc-finger</keyword>
<dbReference type="EMBL" id="JADBJN010000001">
    <property type="protein sequence ID" value="KAG5684185.1"/>
    <property type="molecule type" value="Genomic_DNA"/>
</dbReference>
<evidence type="ECO:0000256" key="15">
    <source>
        <dbReference type="ARBA" id="ARBA00023242"/>
    </source>
</evidence>
<evidence type="ECO:0000259" key="23">
    <source>
        <dbReference type="PROSITE" id="PS50172"/>
    </source>
</evidence>
<dbReference type="Gene3D" id="1.10.3260.10">
    <property type="entry name" value="DNA ligase, ATP-dependent, N-terminal domain"/>
    <property type="match status" value="1"/>
</dbReference>
<evidence type="ECO:0000259" key="21">
    <source>
        <dbReference type="PROSITE" id="PS50064"/>
    </source>
</evidence>
<dbReference type="GO" id="GO:0006310">
    <property type="term" value="P:DNA recombination"/>
    <property type="evidence" value="ECO:0007669"/>
    <property type="project" value="UniProtKB-KW"/>
</dbReference>
<feature type="region of interest" description="Disordered" evidence="20">
    <location>
        <begin position="728"/>
        <end position="764"/>
    </location>
</feature>
<dbReference type="SUPFAM" id="SSF50249">
    <property type="entry name" value="Nucleic acid-binding proteins"/>
    <property type="match status" value="1"/>
</dbReference>
<dbReference type="PROSITE" id="PS00333">
    <property type="entry name" value="DNA_LIGASE_A2"/>
    <property type="match status" value="1"/>
</dbReference>
<dbReference type="Pfam" id="PF01068">
    <property type="entry name" value="DNA_ligase_A_M"/>
    <property type="match status" value="1"/>
</dbReference>
<dbReference type="GO" id="GO:0071897">
    <property type="term" value="P:DNA biosynthetic process"/>
    <property type="evidence" value="ECO:0007669"/>
    <property type="project" value="InterPro"/>
</dbReference>
<dbReference type="Pfam" id="PF04675">
    <property type="entry name" value="DNA_ligase_A_N"/>
    <property type="match status" value="1"/>
</dbReference>
<feature type="domain" description="BRCT" evidence="23">
    <location>
        <begin position="773"/>
        <end position="860"/>
    </location>
</feature>
<dbReference type="EC" id="6.5.1.1" evidence="18"/>
<comment type="cofactor">
    <cofactor evidence="1">
        <name>Mg(2+)</name>
        <dbReference type="ChEBI" id="CHEBI:18420"/>
    </cofactor>
</comment>
<protein>
    <recommendedName>
        <fullName evidence="18">DNA ligase</fullName>
        <ecNumber evidence="18">6.5.1.1</ecNumber>
    </recommendedName>
</protein>
<evidence type="ECO:0000256" key="7">
    <source>
        <dbReference type="ARBA" id="ARBA00022723"/>
    </source>
</evidence>
<evidence type="ECO:0000256" key="14">
    <source>
        <dbReference type="ARBA" id="ARBA00023204"/>
    </source>
</evidence>
<keyword evidence="7" id="KW-0479">Metal-binding</keyword>
<dbReference type="NCBIfam" id="TIGR00574">
    <property type="entry name" value="dnl1"/>
    <property type="match status" value="1"/>
</dbReference>
<evidence type="ECO:0000313" key="24">
    <source>
        <dbReference type="EMBL" id="KAG5684185.1"/>
    </source>
</evidence>
<dbReference type="Pfam" id="PF04679">
    <property type="entry name" value="DNA_ligase_A_C"/>
    <property type="match status" value="1"/>
</dbReference>
<gene>
    <name evidence="24" type="ORF">PVAND_013425</name>
</gene>
<comment type="similarity">
    <text evidence="3 19">Belongs to the ATP-dependent DNA ligase family.</text>
</comment>
<keyword evidence="5" id="KW-0132">Cell division</keyword>
<dbReference type="PANTHER" id="PTHR45674:SF9">
    <property type="entry name" value="DNA LIGASE 3"/>
    <property type="match status" value="1"/>
</dbReference>
<comment type="subcellular location">
    <subcellularLocation>
        <location evidence="2">Nucleus</location>
    </subcellularLocation>
</comment>
<dbReference type="PROSITE" id="PS00697">
    <property type="entry name" value="DNA_LIGASE_A1"/>
    <property type="match status" value="1"/>
</dbReference>
<evidence type="ECO:0000256" key="9">
    <source>
        <dbReference type="ARBA" id="ARBA00022763"/>
    </source>
</evidence>
<evidence type="ECO:0000256" key="11">
    <source>
        <dbReference type="ARBA" id="ARBA00022833"/>
    </source>
</evidence>
<dbReference type="Pfam" id="PF00645">
    <property type="entry name" value="zf-PARP"/>
    <property type="match status" value="1"/>
</dbReference>
<dbReference type="SUPFAM" id="SSF117018">
    <property type="entry name" value="ATP-dependent DNA ligase DNA-binding domain"/>
    <property type="match status" value="1"/>
</dbReference>
<dbReference type="InterPro" id="IPR012308">
    <property type="entry name" value="DNA_ligase_ATP-dep_N"/>
</dbReference>
<dbReference type="GO" id="GO:0006273">
    <property type="term" value="P:lagging strand elongation"/>
    <property type="evidence" value="ECO:0007669"/>
    <property type="project" value="TreeGrafter"/>
</dbReference>
<keyword evidence="9 18" id="KW-0227">DNA damage</keyword>
<dbReference type="GO" id="GO:0070421">
    <property type="term" value="C:DNA ligase III-XRCC1 complex"/>
    <property type="evidence" value="ECO:0007669"/>
    <property type="project" value="TreeGrafter"/>
</dbReference>
<dbReference type="SUPFAM" id="SSF57716">
    <property type="entry name" value="Glucocorticoid receptor-like (DNA-binding domain)"/>
    <property type="match status" value="1"/>
</dbReference>
<reference evidence="24" key="1">
    <citation type="submission" date="2021-03" db="EMBL/GenBank/DDBJ databases">
        <title>Chromosome level genome of the anhydrobiotic midge Polypedilum vanderplanki.</title>
        <authorList>
            <person name="Yoshida Y."/>
            <person name="Kikawada T."/>
            <person name="Gusev O."/>
        </authorList>
    </citation>
    <scope>NUCLEOTIDE SEQUENCE</scope>
    <source>
        <strain evidence="24">NIAS01</strain>
        <tissue evidence="24">Whole body or cell culture</tissue>
    </source>
</reference>
<evidence type="ECO:0000256" key="1">
    <source>
        <dbReference type="ARBA" id="ARBA00001946"/>
    </source>
</evidence>
<dbReference type="CDD" id="cd07902">
    <property type="entry name" value="Adenylation_DNA_ligase_III"/>
    <property type="match status" value="1"/>
</dbReference>
<dbReference type="InterPro" id="IPR012309">
    <property type="entry name" value="DNA_ligase_ATP-dep_C"/>
</dbReference>
<dbReference type="InterPro" id="IPR036599">
    <property type="entry name" value="DNA_ligase_N_sf"/>
</dbReference>
<dbReference type="Gene3D" id="2.40.50.140">
    <property type="entry name" value="Nucleic acid-binding proteins"/>
    <property type="match status" value="1"/>
</dbReference>
<dbReference type="GO" id="GO:0003910">
    <property type="term" value="F:DNA ligase (ATP) activity"/>
    <property type="evidence" value="ECO:0007669"/>
    <property type="project" value="UniProtKB-EC"/>
</dbReference>
<keyword evidence="25" id="KW-1185">Reference proteome</keyword>
<dbReference type="GO" id="GO:0003677">
    <property type="term" value="F:DNA binding"/>
    <property type="evidence" value="ECO:0007669"/>
    <property type="project" value="InterPro"/>
</dbReference>
<sequence length="865" mass="99411">MSDNEDVVFKQFEVERAKQGRAKCKKCKEPCKAGELRFAILNKNNPFGDGPLKNWFHIKCFCESKANKTKIEQATTNDINGWDLLNDDDVKTVLKHIPITVAATQESTSKKSSSSSSSTATTTKDNLLSQFNWLVEKIANEPSYNNKSAIIKKYLNEGSNKKKFEGNQELWLKLLIPKVDQRVYNLQDKQIVKLFSKLFNLNQEDLQQDLYAGDVSETVAKFFKKSKAIKPVDESKLTLMDVDKFLNELESRTKEDEQQKHFEAFCKKCTTNDIRTLIRLIKKDLKMNCRERHVLDSLHADAYECFQKSRDLKLIIEQYGNGNSSASKSSTKMGFKVMTAVSPMLAEPCKNFDKALKKCPEGFYSEIKYDGERVQIHKHGKDFKFFSRNLKPVMEHKIAKIKDYLPKAFPNADDLILDSEIIMVDTTNGNLLPFGTLGKHKKEEHKNASACLYIFDCLYFNGEDLTKKKLKERRKFLETNIKPIKYHIELSEYKLLRKKNELIDMTKEVLKKGLEGLVLKGLDTVYEPGKRRWLKVKKDYLLEGKIADSCDLVVLGAWYGTGKMGSRFSIYLMGCHDEKLKIWKTVTKVHSGLDDMTIERMHKQLTPLVEPWNVNKKLPDWVRIDRTLIPDVLAKDPFAMPVFEVVAAEFTNSDVHTSNSISMRFPRITKIREDKSPREATTLDELTHLYEESKSGINIDELNKLKSNSQSDDASEAKSTFIKKDLSSSSMGAMKRKADMKNASNNKEHDDSNESTPIKKVKSNSTEMEEKIVESDIFKGFILFDNKCVSNELNDFRKHGGKITKISKEANLVIHDSSEIKDDLENLRKQFTPTCRHYQKSWLIECLETKKIANGLNHFVKLRQK</sequence>
<keyword evidence="12 18" id="KW-0067">ATP-binding</keyword>
<dbReference type="GO" id="GO:0051301">
    <property type="term" value="P:cell division"/>
    <property type="evidence" value="ECO:0007669"/>
    <property type="project" value="UniProtKB-KW"/>
</dbReference>
<dbReference type="AlphaFoldDB" id="A0A9J6CPN4"/>
<keyword evidence="15" id="KW-0539">Nucleus</keyword>
<dbReference type="InterPro" id="IPR036957">
    <property type="entry name" value="Znf_PARP_sf"/>
</dbReference>
<comment type="catalytic activity">
    <reaction evidence="17 18">
        <text>ATP + (deoxyribonucleotide)n-3'-hydroxyl + 5'-phospho-(deoxyribonucleotide)m = (deoxyribonucleotide)n+m + AMP + diphosphate.</text>
        <dbReference type="EC" id="6.5.1.1"/>
    </reaction>
</comment>
<evidence type="ECO:0000256" key="4">
    <source>
        <dbReference type="ARBA" id="ARBA00022598"/>
    </source>
</evidence>
<evidence type="ECO:0000256" key="13">
    <source>
        <dbReference type="ARBA" id="ARBA00023172"/>
    </source>
</evidence>
<dbReference type="PROSITE" id="PS50172">
    <property type="entry name" value="BRCT"/>
    <property type="match status" value="1"/>
</dbReference>
<accession>A0A9J6CPN4</accession>
<evidence type="ECO:0000256" key="16">
    <source>
        <dbReference type="ARBA" id="ARBA00023306"/>
    </source>
</evidence>
<organism evidence="24 25">
    <name type="scientific">Polypedilum vanderplanki</name>
    <name type="common">Sleeping chironomid midge</name>
    <dbReference type="NCBI Taxonomy" id="319348"/>
    <lineage>
        <taxon>Eukaryota</taxon>
        <taxon>Metazoa</taxon>
        <taxon>Ecdysozoa</taxon>
        <taxon>Arthropoda</taxon>
        <taxon>Hexapoda</taxon>
        <taxon>Insecta</taxon>
        <taxon>Pterygota</taxon>
        <taxon>Neoptera</taxon>
        <taxon>Endopterygota</taxon>
        <taxon>Diptera</taxon>
        <taxon>Nematocera</taxon>
        <taxon>Chironomoidea</taxon>
        <taxon>Chironomidae</taxon>
        <taxon>Chironominae</taxon>
        <taxon>Polypedilum</taxon>
        <taxon>Polypedilum</taxon>
    </lineage>
</organism>
<feature type="domain" description="PARP-type" evidence="21">
    <location>
        <begin position="12"/>
        <end position="98"/>
    </location>
</feature>
<dbReference type="GO" id="GO:0008270">
    <property type="term" value="F:zinc ion binding"/>
    <property type="evidence" value="ECO:0007669"/>
    <property type="project" value="UniProtKB-KW"/>
</dbReference>
<dbReference type="SMART" id="SM01336">
    <property type="entry name" value="zf-PARP"/>
    <property type="match status" value="1"/>
</dbReference>